<dbReference type="Proteomes" id="UP000625711">
    <property type="component" value="Unassembled WGS sequence"/>
</dbReference>
<reference evidence="2" key="1">
    <citation type="submission" date="2020-08" db="EMBL/GenBank/DDBJ databases">
        <title>Genome sequencing and assembly of the red palm weevil Rhynchophorus ferrugineus.</title>
        <authorList>
            <person name="Dias G.B."/>
            <person name="Bergman C.M."/>
            <person name="Manee M."/>
        </authorList>
    </citation>
    <scope>NUCLEOTIDE SEQUENCE</scope>
    <source>
        <strain evidence="2">AA-2017</strain>
        <tissue evidence="2">Whole larva</tissue>
    </source>
</reference>
<evidence type="ECO:0000256" key="1">
    <source>
        <dbReference type="SAM" id="MobiDB-lite"/>
    </source>
</evidence>
<feature type="compositionally biased region" description="Polar residues" evidence="1">
    <location>
        <begin position="1"/>
        <end position="15"/>
    </location>
</feature>
<evidence type="ECO:0000313" key="2">
    <source>
        <dbReference type="EMBL" id="KAF7275147.1"/>
    </source>
</evidence>
<evidence type="ECO:0000313" key="3">
    <source>
        <dbReference type="Proteomes" id="UP000625711"/>
    </source>
</evidence>
<keyword evidence="3" id="KW-1185">Reference proteome</keyword>
<dbReference type="OrthoDB" id="10630538at2759"/>
<organism evidence="2 3">
    <name type="scientific">Rhynchophorus ferrugineus</name>
    <name type="common">Red palm weevil</name>
    <name type="synonym">Curculio ferrugineus</name>
    <dbReference type="NCBI Taxonomy" id="354439"/>
    <lineage>
        <taxon>Eukaryota</taxon>
        <taxon>Metazoa</taxon>
        <taxon>Ecdysozoa</taxon>
        <taxon>Arthropoda</taxon>
        <taxon>Hexapoda</taxon>
        <taxon>Insecta</taxon>
        <taxon>Pterygota</taxon>
        <taxon>Neoptera</taxon>
        <taxon>Endopterygota</taxon>
        <taxon>Coleoptera</taxon>
        <taxon>Polyphaga</taxon>
        <taxon>Cucujiformia</taxon>
        <taxon>Curculionidae</taxon>
        <taxon>Dryophthorinae</taxon>
        <taxon>Rhynchophorus</taxon>
    </lineage>
</organism>
<gene>
    <name evidence="2" type="ORF">GWI33_012139</name>
</gene>
<sequence length="127" mass="14338">MIAVTETTEGETNPASAPIGDRPDNLPLLIPTLAVEAIGTPDHQDDDDVVRFRPIRKQHSVGCMTDPAMVCFVQGGLDGKGGDSGRLQSVRNKFLRKSRQRKHCFPFFKSNQLYLIKWQTRQQKRLF</sequence>
<dbReference type="AlphaFoldDB" id="A0A834I5X7"/>
<name>A0A834I5X7_RHYFE</name>
<accession>A0A834I5X7</accession>
<proteinExistence type="predicted"/>
<dbReference type="EMBL" id="JAACXV010011202">
    <property type="protein sequence ID" value="KAF7275147.1"/>
    <property type="molecule type" value="Genomic_DNA"/>
</dbReference>
<comment type="caution">
    <text evidence="2">The sequence shown here is derived from an EMBL/GenBank/DDBJ whole genome shotgun (WGS) entry which is preliminary data.</text>
</comment>
<feature type="region of interest" description="Disordered" evidence="1">
    <location>
        <begin position="1"/>
        <end position="23"/>
    </location>
</feature>
<protein>
    <submittedName>
        <fullName evidence="2">Uncharacterized protein</fullName>
    </submittedName>
</protein>